<gene>
    <name evidence="1" type="ORF">BSTOLATCC_MIC34745</name>
</gene>
<reference evidence="1" key="1">
    <citation type="submission" date="2021-09" db="EMBL/GenBank/DDBJ databases">
        <authorList>
            <consortium name="AG Swart"/>
            <person name="Singh M."/>
            <person name="Singh A."/>
            <person name="Seah K."/>
            <person name="Emmerich C."/>
        </authorList>
    </citation>
    <scope>NUCLEOTIDE SEQUENCE</scope>
    <source>
        <strain evidence="1">ATCC30299</strain>
    </source>
</reference>
<evidence type="ECO:0000313" key="2">
    <source>
        <dbReference type="Proteomes" id="UP001162131"/>
    </source>
</evidence>
<organism evidence="1 2">
    <name type="scientific">Blepharisma stoltei</name>
    <dbReference type="NCBI Taxonomy" id="1481888"/>
    <lineage>
        <taxon>Eukaryota</taxon>
        <taxon>Sar</taxon>
        <taxon>Alveolata</taxon>
        <taxon>Ciliophora</taxon>
        <taxon>Postciliodesmatophora</taxon>
        <taxon>Heterotrichea</taxon>
        <taxon>Heterotrichida</taxon>
        <taxon>Blepharismidae</taxon>
        <taxon>Blepharisma</taxon>
    </lineage>
</organism>
<name>A0AAU9JJN0_9CILI</name>
<accession>A0AAU9JJN0</accession>
<protein>
    <submittedName>
        <fullName evidence="1">Uncharacterized protein</fullName>
    </submittedName>
</protein>
<evidence type="ECO:0000313" key="1">
    <source>
        <dbReference type="EMBL" id="CAG9323705.1"/>
    </source>
</evidence>
<keyword evidence="2" id="KW-1185">Reference proteome</keyword>
<comment type="caution">
    <text evidence="1">The sequence shown here is derived from an EMBL/GenBank/DDBJ whole genome shotgun (WGS) entry which is preliminary data.</text>
</comment>
<dbReference type="Proteomes" id="UP001162131">
    <property type="component" value="Unassembled WGS sequence"/>
</dbReference>
<proteinExistence type="predicted"/>
<dbReference type="EMBL" id="CAJZBQ010000035">
    <property type="protein sequence ID" value="CAG9323705.1"/>
    <property type="molecule type" value="Genomic_DNA"/>
</dbReference>
<dbReference type="AlphaFoldDB" id="A0AAU9JJN0"/>
<sequence length="257" mass="30514">MNTYTSSENLHANDQFEDNFNQNLTFIVRSKEKIKAKMMETAIISGKSKHLHTKSKERVKSPYDPTKFYKKPKISHLLKIPCPSWETDSKETIKNNDNQAILKLPRCDIVKEFIESPRKKEKARYKYYNNFQKISLYETENKIPYERVKTSYHMKRKNKSSDFEEVQMVRSFKSPKKQKLETPLLQKRRLSNKDDELFIEFTKYIQKQKAIFKNKLTDLPSPVKNSPPSPDYHKEDKLWTFNLNPSAASIFIETPYN</sequence>